<proteinExistence type="predicted"/>
<dbReference type="AlphaFoldDB" id="A0A0J9XDW1"/>
<protein>
    <recommendedName>
        <fullName evidence="1">SET domain-containing protein</fullName>
    </recommendedName>
</protein>
<dbReference type="PROSITE" id="PS50280">
    <property type="entry name" value="SET"/>
    <property type="match status" value="1"/>
</dbReference>
<keyword evidence="3" id="KW-1185">Reference proteome</keyword>
<dbReference type="InterPro" id="IPR046341">
    <property type="entry name" value="SET_dom_sf"/>
</dbReference>
<dbReference type="STRING" id="1173061.A0A0J9XDW1"/>
<accession>A0A0J9XDW1</accession>
<dbReference type="EMBL" id="CCBN010000011">
    <property type="protein sequence ID" value="CDO55459.1"/>
    <property type="molecule type" value="Genomic_DNA"/>
</dbReference>
<dbReference type="Gene3D" id="2.170.270.10">
    <property type="entry name" value="SET domain"/>
    <property type="match status" value="1"/>
</dbReference>
<evidence type="ECO:0000259" key="1">
    <source>
        <dbReference type="PROSITE" id="PS50280"/>
    </source>
</evidence>
<evidence type="ECO:0000313" key="3">
    <source>
        <dbReference type="Proteomes" id="UP000242525"/>
    </source>
</evidence>
<name>A0A0J9XDW1_GEOCN</name>
<dbReference type="OrthoDB" id="5792673at2759"/>
<organism evidence="2 3">
    <name type="scientific">Geotrichum candidum</name>
    <name type="common">Oospora lactis</name>
    <name type="synonym">Dipodascus geotrichum</name>
    <dbReference type="NCBI Taxonomy" id="1173061"/>
    <lineage>
        <taxon>Eukaryota</taxon>
        <taxon>Fungi</taxon>
        <taxon>Dikarya</taxon>
        <taxon>Ascomycota</taxon>
        <taxon>Saccharomycotina</taxon>
        <taxon>Dipodascomycetes</taxon>
        <taxon>Dipodascales</taxon>
        <taxon>Dipodascaceae</taxon>
        <taxon>Geotrichum</taxon>
    </lineage>
</organism>
<gene>
    <name evidence="2" type="ORF">BN980_GECA11s01528g</name>
</gene>
<dbReference type="Proteomes" id="UP000242525">
    <property type="component" value="Unassembled WGS sequence"/>
</dbReference>
<dbReference type="Pfam" id="PF00856">
    <property type="entry name" value="SET"/>
    <property type="match status" value="1"/>
</dbReference>
<sequence>MKGRSENPKNWPSSVVYITKCVYSKKLSPETLAQLTTGNIPQNPQQQQNAPGGVSKLIRIKLITDKGHPACGQYGLFSSCKLTAKSHILDYMGYVHPDFESDPTSDYDISLDSGLEIAIDAQRIGNEGRMVNDYRGIGDRPNVMFDDHIVNGERRMGIYVMAKDIAKGEELLVSYGKGFWKARIN</sequence>
<evidence type="ECO:0000313" key="2">
    <source>
        <dbReference type="EMBL" id="CDO55459.1"/>
    </source>
</evidence>
<comment type="caution">
    <text evidence="2">The sequence shown here is derived from an EMBL/GenBank/DDBJ whole genome shotgun (WGS) entry which is preliminary data.</text>
</comment>
<feature type="domain" description="SET" evidence="1">
    <location>
        <begin position="56"/>
        <end position="176"/>
    </location>
</feature>
<dbReference type="SMART" id="SM00317">
    <property type="entry name" value="SET"/>
    <property type="match status" value="1"/>
</dbReference>
<dbReference type="InterPro" id="IPR001214">
    <property type="entry name" value="SET_dom"/>
</dbReference>
<dbReference type="SUPFAM" id="SSF82199">
    <property type="entry name" value="SET domain"/>
    <property type="match status" value="1"/>
</dbReference>
<reference evidence="2" key="1">
    <citation type="submission" date="2014-03" db="EMBL/GenBank/DDBJ databases">
        <authorList>
            <person name="Casaregola S."/>
        </authorList>
    </citation>
    <scope>NUCLEOTIDE SEQUENCE [LARGE SCALE GENOMIC DNA]</scope>
    <source>
        <strain evidence="2">CLIB 918</strain>
    </source>
</reference>